<feature type="compositionally biased region" description="Gly residues" evidence="6">
    <location>
        <begin position="186"/>
        <end position="196"/>
    </location>
</feature>
<dbReference type="GO" id="GO:0005730">
    <property type="term" value="C:nucleolus"/>
    <property type="evidence" value="ECO:0007669"/>
    <property type="project" value="TreeGrafter"/>
</dbReference>
<dbReference type="InterPro" id="IPR056366">
    <property type="entry name" value="Ribosomal_eL24"/>
</dbReference>
<dbReference type="Gene3D" id="2.30.170.20">
    <property type="entry name" value="Ribosomal protein L24e"/>
    <property type="match status" value="1"/>
</dbReference>
<evidence type="ECO:0000313" key="8">
    <source>
        <dbReference type="EMBL" id="CDZ96834.1"/>
    </source>
</evidence>
<dbReference type="Pfam" id="PF01246">
    <property type="entry name" value="Ribosomal_L24e"/>
    <property type="match status" value="1"/>
</dbReference>
<evidence type="ECO:0000259" key="7">
    <source>
        <dbReference type="SMART" id="SM00746"/>
    </source>
</evidence>
<dbReference type="PROSITE" id="PS01073">
    <property type="entry name" value="RIBOSOMAL_L24E"/>
    <property type="match status" value="1"/>
</dbReference>
<dbReference type="PANTHER" id="PTHR10792">
    <property type="entry name" value="60S RIBOSOMAL PROTEIN L24"/>
    <property type="match status" value="1"/>
</dbReference>
<dbReference type="AlphaFoldDB" id="A0A0F7SHN6"/>
<dbReference type="InterPro" id="IPR038630">
    <property type="entry name" value="L24e/L24_sf"/>
</dbReference>
<feature type="domain" description="TRASH" evidence="7">
    <location>
        <begin position="6"/>
        <end position="44"/>
    </location>
</feature>
<feature type="region of interest" description="Disordered" evidence="6">
    <location>
        <begin position="170"/>
        <end position="196"/>
    </location>
</feature>
<name>A0A0F7SHN6_PHARH</name>
<dbReference type="SUPFAM" id="SSF57716">
    <property type="entry name" value="Glucocorticoid receptor-like (DNA-binding domain)"/>
    <property type="match status" value="1"/>
</dbReference>
<evidence type="ECO:0000256" key="6">
    <source>
        <dbReference type="SAM" id="MobiDB-lite"/>
    </source>
</evidence>
<evidence type="ECO:0000256" key="1">
    <source>
        <dbReference type="ARBA" id="ARBA00004123"/>
    </source>
</evidence>
<comment type="similarity">
    <text evidence="2">Belongs to the eukaryotic ribosomal protein eL24 family.</text>
</comment>
<dbReference type="CDD" id="cd00472">
    <property type="entry name" value="Ribosomal_L24e_L24"/>
    <property type="match status" value="1"/>
</dbReference>
<evidence type="ECO:0000256" key="3">
    <source>
        <dbReference type="ARBA" id="ARBA00018397"/>
    </source>
</evidence>
<dbReference type="GO" id="GO:0042273">
    <property type="term" value="P:ribosomal large subunit biogenesis"/>
    <property type="evidence" value="ECO:0007669"/>
    <property type="project" value="TreeGrafter"/>
</dbReference>
<protein>
    <recommendedName>
        <fullName evidence="3">Ribosome biogenesis protein RLP24</fullName>
    </recommendedName>
</protein>
<dbReference type="EMBL" id="LN483167">
    <property type="protein sequence ID" value="CDZ96834.1"/>
    <property type="molecule type" value="Genomic_DNA"/>
</dbReference>
<dbReference type="InterPro" id="IPR011017">
    <property type="entry name" value="TRASH_dom"/>
</dbReference>
<dbReference type="SMART" id="SM00746">
    <property type="entry name" value="TRASH"/>
    <property type="match status" value="1"/>
</dbReference>
<dbReference type="InterPro" id="IPR023442">
    <property type="entry name" value="Ribosomal_eL24_CS"/>
</dbReference>
<keyword evidence="4" id="KW-0690">Ribosome biogenesis</keyword>
<reference evidence="8" key="1">
    <citation type="submission" date="2014-08" db="EMBL/GenBank/DDBJ databases">
        <authorList>
            <person name="Sharma Rahul"/>
            <person name="Thines Marco"/>
        </authorList>
    </citation>
    <scope>NUCLEOTIDE SEQUENCE</scope>
</reference>
<keyword evidence="5" id="KW-0539">Nucleus</keyword>
<accession>A0A0F7SHN6</accession>
<sequence>MRVSPCSFCSVPVYPGHGVAFVRNDAKTFLFCTSKCHKNFKMKRNPRKVRWTKSFRKAAGKEMIVDSTFEFQKRRNVPVRYDRELVATTLKAMKRVGEIKARRERAFWKNRMSINPSLARASDTREVSRNLSLVQPVSAAISSSADAARGERIREKVRIRTEEDSARKLAAKKSRVGKKSALVAPEGGGMGMSMDL</sequence>
<dbReference type="GO" id="GO:0003735">
    <property type="term" value="F:structural constituent of ribosome"/>
    <property type="evidence" value="ECO:0007669"/>
    <property type="project" value="InterPro"/>
</dbReference>
<proteinExistence type="inferred from homology"/>
<organism evidence="8">
    <name type="scientific">Phaffia rhodozyma</name>
    <name type="common">Yeast</name>
    <name type="synonym">Xanthophyllomyces dendrorhous</name>
    <dbReference type="NCBI Taxonomy" id="264483"/>
    <lineage>
        <taxon>Eukaryota</taxon>
        <taxon>Fungi</taxon>
        <taxon>Dikarya</taxon>
        <taxon>Basidiomycota</taxon>
        <taxon>Agaricomycotina</taxon>
        <taxon>Tremellomycetes</taxon>
        <taxon>Cystofilobasidiales</taxon>
        <taxon>Mrakiaceae</taxon>
        <taxon>Phaffia</taxon>
    </lineage>
</organism>
<evidence type="ECO:0000256" key="4">
    <source>
        <dbReference type="ARBA" id="ARBA00022517"/>
    </source>
</evidence>
<dbReference type="InterPro" id="IPR000988">
    <property type="entry name" value="Ribosomal_eL24-rel_N"/>
</dbReference>
<dbReference type="PANTHER" id="PTHR10792:SF8">
    <property type="entry name" value="RIBOSOME BIOGENESIS PROTEIN RLP24-RELATED"/>
    <property type="match status" value="1"/>
</dbReference>
<comment type="subcellular location">
    <subcellularLocation>
        <location evidence="1">Nucleus</location>
    </subcellularLocation>
</comment>
<dbReference type="FunFam" id="2.30.170.20:FF:000001">
    <property type="entry name" value="probable ribosome biogenesis protein RLP24"/>
    <property type="match status" value="1"/>
</dbReference>
<evidence type="ECO:0000256" key="5">
    <source>
        <dbReference type="ARBA" id="ARBA00023242"/>
    </source>
</evidence>
<evidence type="ECO:0000256" key="2">
    <source>
        <dbReference type="ARBA" id="ARBA00005647"/>
    </source>
</evidence>